<sequence>MQIETGDISPMISTPMVSSMLHSILLMATGEFRRAGGRGSIRISEGSRRANLDLQKVSDKVKGWWSEEMKQTQMQWLCDAVFGNPDLARQVLIRIEAGQLLRLRFVCKLWLSIISDPDFCYSHTRRHHNTDSLPCALLLDNDNKPFPYNIQILSLALTHPIPTPNPNPPFHLIVPRFQQLNVDRVSILQSCNGLMLCSYPTFRLPIHPDTIFQVPPNFFAFRYFVCNPCTQQFLHINLPIHVMECSVSKICLAFDPLMSPYFKLVCLERGGCGLNCYRIHIFSSETRSWTDPPGIQFTAPEVFGLRATVFCRNALHWYSGESTSLYFDLDTHTLKTMPMPVLPLGETDGPLDHPDFKYFGESLGYLHMVVSKKPIVAEFDIWKMEGDYSGWFVKYHVDLTSAFPKQIRNSGRNIASVSVLGVLEKIQEAEVETILVLFVHGQAAIFNLKDQTSITLPHLLPAGGDASCKQTPRAFYLFESLCCCV</sequence>
<evidence type="ECO:0000313" key="2">
    <source>
        <dbReference type="Proteomes" id="UP000828941"/>
    </source>
</evidence>
<name>A0ACB9KVA5_BAUVA</name>
<protein>
    <submittedName>
        <fullName evidence="1">Uncharacterized protein</fullName>
    </submittedName>
</protein>
<reference evidence="1 2" key="1">
    <citation type="journal article" date="2022" name="DNA Res.">
        <title>Chromosomal-level genome assembly of the orchid tree Bauhinia variegata (Leguminosae; Cercidoideae) supports the allotetraploid origin hypothesis of Bauhinia.</title>
        <authorList>
            <person name="Zhong Y."/>
            <person name="Chen Y."/>
            <person name="Zheng D."/>
            <person name="Pang J."/>
            <person name="Liu Y."/>
            <person name="Luo S."/>
            <person name="Meng S."/>
            <person name="Qian L."/>
            <person name="Wei D."/>
            <person name="Dai S."/>
            <person name="Zhou R."/>
        </authorList>
    </citation>
    <scope>NUCLEOTIDE SEQUENCE [LARGE SCALE GENOMIC DNA]</scope>
    <source>
        <strain evidence="1">BV-YZ2020</strain>
    </source>
</reference>
<keyword evidence="2" id="KW-1185">Reference proteome</keyword>
<accession>A0ACB9KVA5</accession>
<dbReference type="Proteomes" id="UP000828941">
    <property type="component" value="Chromosome 13"/>
</dbReference>
<gene>
    <name evidence="1" type="ORF">L6164_034317</name>
</gene>
<evidence type="ECO:0000313" key="1">
    <source>
        <dbReference type="EMBL" id="KAI4300998.1"/>
    </source>
</evidence>
<organism evidence="1 2">
    <name type="scientific">Bauhinia variegata</name>
    <name type="common">Purple orchid tree</name>
    <name type="synonym">Phanera variegata</name>
    <dbReference type="NCBI Taxonomy" id="167791"/>
    <lineage>
        <taxon>Eukaryota</taxon>
        <taxon>Viridiplantae</taxon>
        <taxon>Streptophyta</taxon>
        <taxon>Embryophyta</taxon>
        <taxon>Tracheophyta</taxon>
        <taxon>Spermatophyta</taxon>
        <taxon>Magnoliopsida</taxon>
        <taxon>eudicotyledons</taxon>
        <taxon>Gunneridae</taxon>
        <taxon>Pentapetalae</taxon>
        <taxon>rosids</taxon>
        <taxon>fabids</taxon>
        <taxon>Fabales</taxon>
        <taxon>Fabaceae</taxon>
        <taxon>Cercidoideae</taxon>
        <taxon>Cercideae</taxon>
        <taxon>Bauhiniinae</taxon>
        <taxon>Bauhinia</taxon>
    </lineage>
</organism>
<comment type="caution">
    <text evidence="1">The sequence shown here is derived from an EMBL/GenBank/DDBJ whole genome shotgun (WGS) entry which is preliminary data.</text>
</comment>
<dbReference type="EMBL" id="CM039438">
    <property type="protein sequence ID" value="KAI4300998.1"/>
    <property type="molecule type" value="Genomic_DNA"/>
</dbReference>
<proteinExistence type="predicted"/>